<name>A0ABV1BRG5_9FIRM</name>
<reference evidence="4 5" key="1">
    <citation type="submission" date="2024-03" db="EMBL/GenBank/DDBJ databases">
        <title>Human intestinal bacterial collection.</title>
        <authorList>
            <person name="Pauvert C."/>
            <person name="Hitch T.C.A."/>
            <person name="Clavel T."/>
        </authorList>
    </citation>
    <scope>NUCLEOTIDE SEQUENCE [LARGE SCALE GENOMIC DNA]</scope>
    <source>
        <strain evidence="4 5">CLA-AA-H255</strain>
    </source>
</reference>
<comment type="similarity">
    <text evidence="1">Belongs to the FlgD family.</text>
</comment>
<feature type="compositionally biased region" description="Low complexity" evidence="3">
    <location>
        <begin position="10"/>
        <end position="26"/>
    </location>
</feature>
<evidence type="ECO:0000256" key="2">
    <source>
        <dbReference type="ARBA" id="ARBA00022795"/>
    </source>
</evidence>
<evidence type="ECO:0000313" key="4">
    <source>
        <dbReference type="EMBL" id="MEQ2378358.1"/>
    </source>
</evidence>
<feature type="compositionally biased region" description="Low complexity" evidence="3">
    <location>
        <begin position="145"/>
        <end position="163"/>
    </location>
</feature>
<evidence type="ECO:0000313" key="5">
    <source>
        <dbReference type="Proteomes" id="UP001442364"/>
    </source>
</evidence>
<keyword evidence="4" id="KW-0966">Cell projection</keyword>
<feature type="region of interest" description="Disordered" evidence="3">
    <location>
        <begin position="1"/>
        <end position="26"/>
    </location>
</feature>
<dbReference type="InterPro" id="IPR005648">
    <property type="entry name" value="FlgD"/>
</dbReference>
<dbReference type="Proteomes" id="UP001442364">
    <property type="component" value="Unassembled WGS sequence"/>
</dbReference>
<evidence type="ECO:0000256" key="1">
    <source>
        <dbReference type="ARBA" id="ARBA00010577"/>
    </source>
</evidence>
<feature type="compositionally biased region" description="Basic and acidic residues" evidence="3">
    <location>
        <begin position="165"/>
        <end position="179"/>
    </location>
</feature>
<dbReference type="EMBL" id="JBBMER010000001">
    <property type="protein sequence ID" value="MEQ2378358.1"/>
    <property type="molecule type" value="Genomic_DNA"/>
</dbReference>
<keyword evidence="5" id="KW-1185">Reference proteome</keyword>
<dbReference type="RefSeq" id="WP_055174395.1">
    <property type="nucleotide sequence ID" value="NZ_DAWCMB010000076.1"/>
</dbReference>
<keyword evidence="4" id="KW-0282">Flagellum</keyword>
<proteinExistence type="inferred from homology"/>
<accession>A0ABV1BRG5</accession>
<dbReference type="Pfam" id="PF03963">
    <property type="entry name" value="FlgD"/>
    <property type="match status" value="1"/>
</dbReference>
<comment type="caution">
    <text evidence="4">The sequence shown here is derived from an EMBL/GenBank/DDBJ whole genome shotgun (WGS) entry which is preliminary data.</text>
</comment>
<gene>
    <name evidence="4" type="ORF">WMO14_00470</name>
</gene>
<sequence length="185" mass="19736">MAVDSSNAVSQSQIISSTSKTTNTKKSNTLNMENFLSLLVAEMQNQDPLEPTSNSDYMAQMATFSQVEATTEMNEKVLSQTASNLIGKAVIVKTDMNTSGYAGGVVNGWQEIDGIIYLGINGGLYDINDVDQVIDKDYYEKWNASNGSNSSSGSTDSTTGSTDSTDDKKDSTDSTDKSEAAGSEE</sequence>
<protein>
    <submittedName>
        <fullName evidence="4">Flagellar hook capping FlgD N-terminal domain-containing protein</fullName>
    </submittedName>
</protein>
<keyword evidence="2" id="KW-1005">Bacterial flagellum biogenesis</keyword>
<organism evidence="4 5">
    <name type="scientific">[Lactobacillus] rogosae</name>
    <dbReference type="NCBI Taxonomy" id="706562"/>
    <lineage>
        <taxon>Bacteria</taxon>
        <taxon>Bacillati</taxon>
        <taxon>Bacillota</taxon>
        <taxon>Clostridia</taxon>
        <taxon>Lachnospirales</taxon>
        <taxon>Lachnospiraceae</taxon>
        <taxon>Lachnospira</taxon>
    </lineage>
</organism>
<evidence type="ECO:0000256" key="3">
    <source>
        <dbReference type="SAM" id="MobiDB-lite"/>
    </source>
</evidence>
<feature type="region of interest" description="Disordered" evidence="3">
    <location>
        <begin position="143"/>
        <end position="185"/>
    </location>
</feature>
<keyword evidence="4" id="KW-0969">Cilium</keyword>